<name>A0A0J7NFR8_LASNI</name>
<dbReference type="InterPro" id="IPR012337">
    <property type="entry name" value="RNaseH-like_sf"/>
</dbReference>
<dbReference type="GO" id="GO:0003676">
    <property type="term" value="F:nucleic acid binding"/>
    <property type="evidence" value="ECO:0007669"/>
    <property type="project" value="InterPro"/>
</dbReference>
<dbReference type="GO" id="GO:0016787">
    <property type="term" value="F:hydrolase activity"/>
    <property type="evidence" value="ECO:0007669"/>
    <property type="project" value="UniProtKB-KW"/>
</dbReference>
<proteinExistence type="predicted"/>
<evidence type="ECO:0000256" key="2">
    <source>
        <dbReference type="ARBA" id="ARBA00022723"/>
    </source>
</evidence>
<evidence type="ECO:0000256" key="6">
    <source>
        <dbReference type="ARBA" id="ARBA00022908"/>
    </source>
</evidence>
<dbReference type="GO" id="GO:0046872">
    <property type="term" value="F:metal ion binding"/>
    <property type="evidence" value="ECO:0007669"/>
    <property type="project" value="UniProtKB-KW"/>
</dbReference>
<accession>A0A0J7NFR8</accession>
<keyword evidence="9" id="KW-0233">DNA recombination</keyword>
<dbReference type="GO" id="GO:0003964">
    <property type="term" value="F:RNA-directed DNA polymerase activity"/>
    <property type="evidence" value="ECO:0007669"/>
    <property type="project" value="UniProtKB-KW"/>
</dbReference>
<gene>
    <name evidence="12" type="ORF">RF55_8731</name>
</gene>
<keyword evidence="4" id="KW-0378">Hydrolase</keyword>
<dbReference type="EMBL" id="LBMM01005572">
    <property type="protein sequence ID" value="KMQ91410.1"/>
    <property type="molecule type" value="Genomic_DNA"/>
</dbReference>
<dbReference type="OrthoDB" id="116316at2759"/>
<feature type="compositionally biased region" description="Acidic residues" evidence="10">
    <location>
        <begin position="229"/>
        <end position="270"/>
    </location>
</feature>
<keyword evidence="13" id="KW-1185">Reference proteome</keyword>
<dbReference type="AlphaFoldDB" id="A0A0J7NFR8"/>
<evidence type="ECO:0000256" key="4">
    <source>
        <dbReference type="ARBA" id="ARBA00022801"/>
    </source>
</evidence>
<keyword evidence="2" id="KW-0479">Metal-binding</keyword>
<dbReference type="STRING" id="67767.A0A0J7NFR8"/>
<dbReference type="InterPro" id="IPR025724">
    <property type="entry name" value="GAG-pre-integrase_dom"/>
</dbReference>
<dbReference type="GO" id="GO:0004519">
    <property type="term" value="F:endonuclease activity"/>
    <property type="evidence" value="ECO:0007669"/>
    <property type="project" value="UniProtKB-KW"/>
</dbReference>
<keyword evidence="1" id="KW-0540">Nuclease</keyword>
<dbReference type="Pfam" id="PF13976">
    <property type="entry name" value="gag_pre-integrs"/>
    <property type="match status" value="1"/>
</dbReference>
<dbReference type="GO" id="GO:0015074">
    <property type="term" value="P:DNA integration"/>
    <property type="evidence" value="ECO:0007669"/>
    <property type="project" value="UniProtKB-KW"/>
</dbReference>
<keyword evidence="5" id="KW-0460">Magnesium</keyword>
<evidence type="ECO:0000256" key="9">
    <source>
        <dbReference type="ARBA" id="ARBA00023172"/>
    </source>
</evidence>
<keyword evidence="8" id="KW-0808">Transferase</keyword>
<evidence type="ECO:0000256" key="8">
    <source>
        <dbReference type="ARBA" id="ARBA00022932"/>
    </source>
</evidence>
<dbReference type="PANTHER" id="PTHR42648:SF11">
    <property type="entry name" value="TRANSPOSON TY4-P GAG-POL POLYPROTEIN"/>
    <property type="match status" value="1"/>
</dbReference>
<keyword evidence="6" id="KW-0229">DNA integration</keyword>
<dbReference type="InterPro" id="IPR039537">
    <property type="entry name" value="Retrotran_Ty1/copia-like"/>
</dbReference>
<keyword evidence="8" id="KW-0239">DNA-directed DNA polymerase</keyword>
<evidence type="ECO:0000259" key="11">
    <source>
        <dbReference type="Pfam" id="PF13976"/>
    </source>
</evidence>
<dbReference type="Gene3D" id="3.30.420.10">
    <property type="entry name" value="Ribonuclease H-like superfamily/Ribonuclease H"/>
    <property type="match status" value="1"/>
</dbReference>
<feature type="domain" description="GAG-pre-integrase" evidence="11">
    <location>
        <begin position="71"/>
        <end position="132"/>
    </location>
</feature>
<evidence type="ECO:0000256" key="5">
    <source>
        <dbReference type="ARBA" id="ARBA00022842"/>
    </source>
</evidence>
<evidence type="ECO:0000256" key="10">
    <source>
        <dbReference type="SAM" id="MobiDB-lite"/>
    </source>
</evidence>
<dbReference type="PANTHER" id="PTHR42648">
    <property type="entry name" value="TRANSPOSASE, PUTATIVE-RELATED"/>
    <property type="match status" value="1"/>
</dbReference>
<reference evidence="12 13" key="1">
    <citation type="submission" date="2015-04" db="EMBL/GenBank/DDBJ databases">
        <title>Lasius niger genome sequencing.</title>
        <authorList>
            <person name="Konorov E.A."/>
            <person name="Nikitin M.A."/>
            <person name="Kirill M.V."/>
            <person name="Chang P."/>
        </authorList>
    </citation>
    <scope>NUCLEOTIDE SEQUENCE [LARGE SCALE GENOMIC DNA]</scope>
    <source>
        <tissue evidence="12">Whole</tissue>
    </source>
</reference>
<sequence>MYVPDVSTNLLSVNALTKDGAEVIFTQEVMVKCKNNITGYYADLLDDFDRLTGHAAPEVELECEIKLTPQNKPEAYLTENSKNKGILWHRKMGHLGYKNMKKLVKHTEGLKLNLNDLKEKEKLCEICQKAKQSRVNLMNQEQEQQDHCRLYTQISAIQLTQLLPHTPQLNRKAEKLNRTLMDRARTLIFDNGLNKEMWGEALYTATYLLNRSPTEALKNTLYEIEKEVEEVERPFEEEEWEDAEESEEQEEIVQEENEEDAEEEPAEEYQETPRRSKRQRKHPERYHDYVMLTYKDAVMGPNRSR</sequence>
<keyword evidence="8" id="KW-0548">Nucleotidyltransferase</keyword>
<evidence type="ECO:0000313" key="12">
    <source>
        <dbReference type="EMBL" id="KMQ91410.1"/>
    </source>
</evidence>
<feature type="region of interest" description="Disordered" evidence="10">
    <location>
        <begin position="229"/>
        <end position="305"/>
    </location>
</feature>
<evidence type="ECO:0000256" key="3">
    <source>
        <dbReference type="ARBA" id="ARBA00022759"/>
    </source>
</evidence>
<dbReference type="GO" id="GO:0006310">
    <property type="term" value="P:DNA recombination"/>
    <property type="evidence" value="ECO:0007669"/>
    <property type="project" value="UniProtKB-KW"/>
</dbReference>
<protein>
    <submittedName>
        <fullName evidence="12">Copia protein</fullName>
    </submittedName>
</protein>
<dbReference type="PaxDb" id="67767-A0A0J7NFR8"/>
<keyword evidence="3" id="KW-0255">Endonuclease</keyword>
<dbReference type="GO" id="GO:0003887">
    <property type="term" value="F:DNA-directed DNA polymerase activity"/>
    <property type="evidence" value="ECO:0007669"/>
    <property type="project" value="UniProtKB-KW"/>
</dbReference>
<feature type="compositionally biased region" description="Basic residues" evidence="10">
    <location>
        <begin position="275"/>
        <end position="284"/>
    </location>
</feature>
<evidence type="ECO:0000256" key="1">
    <source>
        <dbReference type="ARBA" id="ARBA00022722"/>
    </source>
</evidence>
<keyword evidence="7" id="KW-0695">RNA-directed DNA polymerase</keyword>
<dbReference type="InterPro" id="IPR036397">
    <property type="entry name" value="RNaseH_sf"/>
</dbReference>
<organism evidence="12 13">
    <name type="scientific">Lasius niger</name>
    <name type="common">Black garden ant</name>
    <dbReference type="NCBI Taxonomy" id="67767"/>
    <lineage>
        <taxon>Eukaryota</taxon>
        <taxon>Metazoa</taxon>
        <taxon>Ecdysozoa</taxon>
        <taxon>Arthropoda</taxon>
        <taxon>Hexapoda</taxon>
        <taxon>Insecta</taxon>
        <taxon>Pterygota</taxon>
        <taxon>Neoptera</taxon>
        <taxon>Endopterygota</taxon>
        <taxon>Hymenoptera</taxon>
        <taxon>Apocrita</taxon>
        <taxon>Aculeata</taxon>
        <taxon>Formicoidea</taxon>
        <taxon>Formicidae</taxon>
        <taxon>Formicinae</taxon>
        <taxon>Lasius</taxon>
        <taxon>Lasius</taxon>
    </lineage>
</organism>
<dbReference type="Proteomes" id="UP000036403">
    <property type="component" value="Unassembled WGS sequence"/>
</dbReference>
<evidence type="ECO:0000313" key="13">
    <source>
        <dbReference type="Proteomes" id="UP000036403"/>
    </source>
</evidence>
<evidence type="ECO:0000256" key="7">
    <source>
        <dbReference type="ARBA" id="ARBA00022918"/>
    </source>
</evidence>
<comment type="caution">
    <text evidence="12">The sequence shown here is derived from an EMBL/GenBank/DDBJ whole genome shotgun (WGS) entry which is preliminary data.</text>
</comment>
<dbReference type="SUPFAM" id="SSF53098">
    <property type="entry name" value="Ribonuclease H-like"/>
    <property type="match status" value="1"/>
</dbReference>